<evidence type="ECO:0008006" key="3">
    <source>
        <dbReference type="Google" id="ProtNLM"/>
    </source>
</evidence>
<dbReference type="RefSeq" id="WP_318064506.1">
    <property type="nucleotide sequence ID" value="NZ_JAWONS010000184.1"/>
</dbReference>
<dbReference type="Proteomes" id="UP001276854">
    <property type="component" value="Unassembled WGS sequence"/>
</dbReference>
<proteinExistence type="predicted"/>
<organism evidence="1 2">
    <name type="scientific">Clostridium boliviensis</name>
    <dbReference type="NCBI Taxonomy" id="318465"/>
    <lineage>
        <taxon>Bacteria</taxon>
        <taxon>Bacillati</taxon>
        <taxon>Bacillota</taxon>
        <taxon>Clostridia</taxon>
        <taxon>Eubacteriales</taxon>
        <taxon>Clostridiaceae</taxon>
        <taxon>Clostridium</taxon>
    </lineage>
</organism>
<protein>
    <recommendedName>
        <fullName evidence="3">DUF3298 domain-containing protein</fullName>
    </recommendedName>
</protein>
<reference evidence="1 2" key="1">
    <citation type="submission" date="2023-10" db="EMBL/GenBank/DDBJ databases">
        <title>A novel Glycoside Hydrolase 43-Like Enzyme from Clostrdium boliviensis is an Endo-xylanase, and a Candidate for Xylooligosaccharides Production from Different Xylan Substrates.</title>
        <authorList>
            <person name="Alvarez M.T."/>
            <person name="Rocabado-Villegas L.R."/>
            <person name="Salas-Veizaga D.M."/>
            <person name="Linares-Pasten J.A."/>
            <person name="Gudmundsdottir E.E."/>
            <person name="Hreggvidsson G.O."/>
            <person name="Adlercreutz P."/>
            <person name="Nordberg Karlsson E."/>
        </authorList>
    </citation>
    <scope>NUCLEOTIDE SEQUENCE [LARGE SCALE GENOMIC DNA]</scope>
    <source>
        <strain evidence="1 2">E-1</strain>
    </source>
</reference>
<accession>A0ABU4GKW7</accession>
<comment type="caution">
    <text evidence="1">The sequence shown here is derived from an EMBL/GenBank/DDBJ whole genome shotgun (WGS) entry which is preliminary data.</text>
</comment>
<sequence>MSKFTKILISCLLIIITALLVLKQNILIEKTMHTSTVNSKEDIENSKPEIVCTTDETAGISKEDLESKSIKDLKSRDYLEVYNNLTKEPEYKIYIESYSQNSSYIEYPQIEGMKSEELQNKINTMLKDETIKGPKTDGGKNFVDLKKTDVIYEYSTRIGFTNEFIASFEYSFESIDPSSTVTGMNHRYFYITINMKTGERIYLTDFMEVDDRLINSGVPGAPEPDYNGVVTPSFYRFKDAFRIYTSDEERDSYHTNTPEWIIETLKDKSAETKWFIEKNKDITFYAGIDYNFVTIPIAEIKNAIHPEYLEILGE</sequence>
<evidence type="ECO:0000313" key="2">
    <source>
        <dbReference type="Proteomes" id="UP001276854"/>
    </source>
</evidence>
<evidence type="ECO:0000313" key="1">
    <source>
        <dbReference type="EMBL" id="MDW2798263.1"/>
    </source>
</evidence>
<gene>
    <name evidence="1" type="ORF">RZO55_11835</name>
</gene>
<name>A0ABU4GKW7_9CLOT</name>
<dbReference type="EMBL" id="JAWONS010000184">
    <property type="protein sequence ID" value="MDW2798263.1"/>
    <property type="molecule type" value="Genomic_DNA"/>
</dbReference>
<keyword evidence="2" id="KW-1185">Reference proteome</keyword>